<organism evidence="2 3">
    <name type="scientific">Haloplanus rubicundus</name>
    <dbReference type="NCBI Taxonomy" id="1547898"/>
    <lineage>
        <taxon>Archaea</taxon>
        <taxon>Methanobacteriati</taxon>
        <taxon>Methanobacteriota</taxon>
        <taxon>Stenosarchaea group</taxon>
        <taxon>Halobacteria</taxon>
        <taxon>Halobacteriales</taxon>
        <taxon>Haloferacaceae</taxon>
        <taxon>Haloplanus</taxon>
    </lineage>
</organism>
<dbReference type="RefSeq" id="WP_114586964.1">
    <property type="nucleotide sequence ID" value="NZ_CP031150.1"/>
</dbReference>
<dbReference type="InterPro" id="IPR029291">
    <property type="entry name" value="Tfx_C"/>
</dbReference>
<dbReference type="EMBL" id="CP031150">
    <property type="protein sequence ID" value="AXG07843.1"/>
    <property type="molecule type" value="Genomic_DNA"/>
</dbReference>
<name>A0A345E6M1_9EURY</name>
<evidence type="ECO:0000313" key="2">
    <source>
        <dbReference type="EMBL" id="AXG07843.1"/>
    </source>
</evidence>
<dbReference type="InterPro" id="IPR001387">
    <property type="entry name" value="Cro/C1-type_HTH"/>
</dbReference>
<dbReference type="KEGG" id="haj:DU500_16195"/>
<dbReference type="Proteomes" id="UP000253273">
    <property type="component" value="Chromosome"/>
</dbReference>
<evidence type="ECO:0000313" key="3">
    <source>
        <dbReference type="Proteomes" id="UP000253273"/>
    </source>
</evidence>
<dbReference type="GeneID" id="37284958"/>
<sequence>MVAAESTTLTERQVEVLELRERGLTQREVAERLGTTGSNVSAIERAAERNVEQARRTLGLIRTIRSPVRLTVEAGTTFDDLIDTVYERGDEDGVKIGYCRPELYAHLFGRLEPHTSRNRLDTDVEIGLTREGEVKVFVDGDGPS</sequence>
<dbReference type="AlphaFoldDB" id="A0A345E6M1"/>
<reference evidence="2 3" key="1">
    <citation type="submission" date="2018-07" db="EMBL/GenBank/DDBJ databases">
        <title>Genome sequences of Haloplanus sp. CBA1113.</title>
        <authorList>
            <person name="Kim Y.B."/>
            <person name="Roh S.W."/>
        </authorList>
    </citation>
    <scope>NUCLEOTIDE SEQUENCE [LARGE SCALE GENOMIC DNA]</scope>
    <source>
        <strain evidence="2 3">CBA1113</strain>
    </source>
</reference>
<dbReference type="OrthoDB" id="17771at2157"/>
<protein>
    <submittedName>
        <fullName evidence="2">Tfx family DNA-binding protein</fullName>
    </submittedName>
</protein>
<dbReference type="Pfam" id="PF04545">
    <property type="entry name" value="Sigma70_r4"/>
    <property type="match status" value="1"/>
</dbReference>
<accession>A0A345E6M1</accession>
<dbReference type="Pfam" id="PF14601">
    <property type="entry name" value="TFX_C"/>
    <property type="match status" value="1"/>
</dbReference>
<proteinExistence type="predicted"/>
<dbReference type="GO" id="GO:0003700">
    <property type="term" value="F:DNA-binding transcription factor activity"/>
    <property type="evidence" value="ECO:0007669"/>
    <property type="project" value="InterPro"/>
</dbReference>
<dbReference type="SUPFAM" id="SSF89915">
    <property type="entry name" value="DNA-binding protein Tfx"/>
    <property type="match status" value="1"/>
</dbReference>
<dbReference type="Gene3D" id="3.30.1190.10">
    <property type="entry name" value="DNA-binding protein Tfx superfamily, archaea"/>
    <property type="match status" value="1"/>
</dbReference>
<evidence type="ECO:0000259" key="1">
    <source>
        <dbReference type="PROSITE" id="PS50943"/>
    </source>
</evidence>
<gene>
    <name evidence="2" type="ORF">DU500_16195</name>
</gene>
<feature type="domain" description="HTH cro/C1-type" evidence="1">
    <location>
        <begin position="21"/>
        <end position="45"/>
    </location>
</feature>
<dbReference type="InterPro" id="IPR036657">
    <property type="entry name" value="Tfx_DNA-bd_sf_arc"/>
</dbReference>
<dbReference type="GO" id="GO:0003677">
    <property type="term" value="F:DNA binding"/>
    <property type="evidence" value="ECO:0007669"/>
    <property type="project" value="UniProtKB-KW"/>
</dbReference>
<dbReference type="NCBIfam" id="TIGR00721">
    <property type="entry name" value="tfx"/>
    <property type="match status" value="1"/>
</dbReference>
<dbReference type="InterPro" id="IPR004645">
    <property type="entry name" value="Tfx_DNA-bd_arc"/>
</dbReference>
<keyword evidence="3" id="KW-1185">Reference proteome</keyword>
<dbReference type="GO" id="GO:0006352">
    <property type="term" value="P:DNA-templated transcription initiation"/>
    <property type="evidence" value="ECO:0007669"/>
    <property type="project" value="InterPro"/>
</dbReference>
<dbReference type="PROSITE" id="PS50943">
    <property type="entry name" value="HTH_CROC1"/>
    <property type="match status" value="1"/>
</dbReference>
<dbReference type="InterPro" id="IPR007630">
    <property type="entry name" value="RNA_pol_sigma70_r4"/>
</dbReference>
<keyword evidence="2" id="KW-0238">DNA-binding</keyword>